<comment type="subcellular location">
    <subcellularLocation>
        <location evidence="2 10">Endoplasmic reticulum membrane</location>
        <topology evidence="2 10">Single-pass type I membrane protein</topology>
    </subcellularLocation>
</comment>
<evidence type="ECO:0000256" key="9">
    <source>
        <dbReference type="ARBA" id="ARBA00023136"/>
    </source>
</evidence>
<keyword evidence="12" id="KW-1185">Reference proteome</keyword>
<dbReference type="GO" id="GO:0018279">
    <property type="term" value="P:protein N-linked glycosylation via asparagine"/>
    <property type="evidence" value="ECO:0007669"/>
    <property type="project" value="TreeGrafter"/>
</dbReference>
<keyword evidence="5 10" id="KW-0812">Transmembrane</keyword>
<evidence type="ECO:0000256" key="6">
    <source>
        <dbReference type="ARBA" id="ARBA00022729"/>
    </source>
</evidence>
<dbReference type="InParanoid" id="A0A448YG78"/>
<dbReference type="PANTHER" id="PTHR21049">
    <property type="entry name" value="RIBOPHORIN I"/>
    <property type="match status" value="1"/>
</dbReference>
<evidence type="ECO:0000256" key="10">
    <source>
        <dbReference type="RuleBase" id="RU361143"/>
    </source>
</evidence>
<evidence type="ECO:0000313" key="12">
    <source>
        <dbReference type="Proteomes" id="UP000290900"/>
    </source>
</evidence>
<comment type="pathway">
    <text evidence="3 10">Protein modification; protein glycosylation.</text>
</comment>
<evidence type="ECO:0000256" key="5">
    <source>
        <dbReference type="ARBA" id="ARBA00022692"/>
    </source>
</evidence>
<dbReference type="GO" id="GO:0008250">
    <property type="term" value="C:oligosaccharyltransferase complex"/>
    <property type="evidence" value="ECO:0007669"/>
    <property type="project" value="UniProtKB-UniRule"/>
</dbReference>
<accession>A0A448YG78</accession>
<comment type="subunit">
    <text evidence="10">Component of the oligosaccharyltransferase (OST) complex.</text>
</comment>
<comment type="function">
    <text evidence="1 10">Subunit of the oligosaccharyl transferase (OST) complex that catalyzes the initial transfer of a defined glycan (Glc(3)Man(9)GlcNAc(2) in eukaryotes) from the lipid carrier dolichol-pyrophosphate to an asparagine residue within an Asn-X-Ser/Thr consensus motif in nascent polypeptide chains, the first step in protein N-glycosylation. N-glycosylation occurs cotranslationally and the complex associates with the Sec61 complex at the channel-forming translocon complex that mediates protein translocation across the endoplasmic reticulum (ER). All subunits are required for a maximal enzyme activity.</text>
</comment>
<protein>
    <recommendedName>
        <fullName evidence="10">Dolichyl-diphosphooligosaccharide--protein glycosyltransferase subunit 1</fullName>
    </recommendedName>
</protein>
<dbReference type="STRING" id="13370.A0A448YG78"/>
<dbReference type="UniPathway" id="UPA00378"/>
<name>A0A448YG78_BRENA</name>
<keyword evidence="9 10" id="KW-0472">Membrane</keyword>
<organism evidence="11 12">
    <name type="scientific">Brettanomyces naardenensis</name>
    <name type="common">Yeast</name>
    <dbReference type="NCBI Taxonomy" id="13370"/>
    <lineage>
        <taxon>Eukaryota</taxon>
        <taxon>Fungi</taxon>
        <taxon>Dikarya</taxon>
        <taxon>Ascomycota</taxon>
        <taxon>Saccharomycotina</taxon>
        <taxon>Pichiomycetes</taxon>
        <taxon>Pichiales</taxon>
        <taxon>Pichiaceae</taxon>
        <taxon>Brettanomyces</taxon>
    </lineage>
</organism>
<evidence type="ECO:0000256" key="2">
    <source>
        <dbReference type="ARBA" id="ARBA00004115"/>
    </source>
</evidence>
<dbReference type="Pfam" id="PF04597">
    <property type="entry name" value="Ribophorin_I"/>
    <property type="match status" value="1"/>
</dbReference>
<gene>
    <name evidence="11" type="ORF">BRENAR_LOCUS634</name>
</gene>
<dbReference type="EMBL" id="CAACVR010000001">
    <property type="protein sequence ID" value="VEU19899.1"/>
    <property type="molecule type" value="Genomic_DNA"/>
</dbReference>
<evidence type="ECO:0000256" key="4">
    <source>
        <dbReference type="ARBA" id="ARBA00008905"/>
    </source>
</evidence>
<keyword evidence="7 10" id="KW-0256">Endoplasmic reticulum</keyword>
<evidence type="ECO:0000256" key="1">
    <source>
        <dbReference type="ARBA" id="ARBA00002791"/>
    </source>
</evidence>
<evidence type="ECO:0000256" key="7">
    <source>
        <dbReference type="ARBA" id="ARBA00022824"/>
    </source>
</evidence>
<dbReference type="PANTHER" id="PTHR21049:SF0">
    <property type="entry name" value="DOLICHYL-DIPHOSPHOOLIGOSACCHARIDE--PROTEIN GLYCOSYLTRANSFERASE SUBUNIT 1"/>
    <property type="match status" value="1"/>
</dbReference>
<feature type="chain" id="PRO_5018820084" description="Dolichyl-diphosphooligosaccharide--protein glycosyltransferase subunit 1" evidence="10">
    <location>
        <begin position="20"/>
        <end position="472"/>
    </location>
</feature>
<feature type="signal peptide" evidence="10">
    <location>
        <begin position="1"/>
        <end position="19"/>
    </location>
</feature>
<evidence type="ECO:0000313" key="11">
    <source>
        <dbReference type="EMBL" id="VEU19899.1"/>
    </source>
</evidence>
<dbReference type="InterPro" id="IPR007676">
    <property type="entry name" value="Ribophorin_I"/>
</dbReference>
<proteinExistence type="inferred from homology"/>
<dbReference type="FunCoup" id="A0A448YG78">
    <property type="interactions" value="1130"/>
</dbReference>
<feature type="transmembrane region" description="Helical" evidence="10">
    <location>
        <begin position="442"/>
        <end position="459"/>
    </location>
</feature>
<dbReference type="AlphaFoldDB" id="A0A448YG78"/>
<evidence type="ECO:0000256" key="3">
    <source>
        <dbReference type="ARBA" id="ARBA00004922"/>
    </source>
</evidence>
<comment type="similarity">
    <text evidence="4 10">Belongs to the OST1 family.</text>
</comment>
<dbReference type="OrthoDB" id="310030at2759"/>
<keyword evidence="6 10" id="KW-0732">Signal</keyword>
<sequence>MLTKHIFSVLSYLLLAVTALQVEPNWEITNLERAIDVTKSYVKERQDIEAINIGSEPLDQFFIAVPKELDDSQAIMVPVLKSPKTERAFLVPKNFTVSNGDENVVYYSLQLPVPISPKSEITLSFSLIATNQLKPVPEYAPLADSMSITLESTKYPVSPYVIRKYAFAIIGAVDGKLSSDPTVEEPMDLEFNSKGGNLVADPTECTIQPNTYIPLEISFTKTEPLPYVSYLQRDYWISHWGNTLQLEEYYELTNKAVKLESGFNRAEWMNGQFTRKISPALTAVQIVLPNEEVSDAYFTDKVGNVSTSQFISERLVLKPRFPIFGGWHYNFTIGWNHHLSDFLKQGPSDEYILKVKLLDGLHDGSYEKVDFSVYLPEGAEYIDASVPFKYDNLSVDSSYSYLDVTTGRPKITLTFSNLVDELKDADVYVRYRYSFSALINKPLVTSMYVFFALMGLYVLRKVNVSIRPSQWK</sequence>
<evidence type="ECO:0000256" key="8">
    <source>
        <dbReference type="ARBA" id="ARBA00022989"/>
    </source>
</evidence>
<reference evidence="11 12" key="1">
    <citation type="submission" date="2018-12" db="EMBL/GenBank/DDBJ databases">
        <authorList>
            <person name="Tiukova I."/>
            <person name="Dainat J."/>
        </authorList>
    </citation>
    <scope>NUCLEOTIDE SEQUENCE [LARGE SCALE GENOMIC DNA]</scope>
</reference>
<keyword evidence="8 10" id="KW-1133">Transmembrane helix</keyword>
<dbReference type="Proteomes" id="UP000290900">
    <property type="component" value="Unassembled WGS sequence"/>
</dbReference>